<dbReference type="GO" id="GO:0071555">
    <property type="term" value="P:cell wall organization"/>
    <property type="evidence" value="ECO:0007669"/>
    <property type="project" value="UniProtKB-KW"/>
</dbReference>
<protein>
    <recommendedName>
        <fullName evidence="12">D-alanine--D-alanine ligase</fullName>
        <ecNumber evidence="12">6.3.2.4</ecNumber>
    </recommendedName>
    <alternativeName>
        <fullName evidence="12">D-Ala-D-Ala ligase</fullName>
    </alternativeName>
    <alternativeName>
        <fullName evidence="12">D-alanylalanine synthetase</fullName>
    </alternativeName>
</protein>
<keyword evidence="9 12" id="KW-0573">Peptidoglycan synthesis</keyword>
<dbReference type="InterPro" id="IPR011095">
    <property type="entry name" value="Dala_Dala_lig_C"/>
</dbReference>
<dbReference type="PROSITE" id="PS50975">
    <property type="entry name" value="ATP_GRASP"/>
    <property type="match status" value="1"/>
</dbReference>
<dbReference type="Gene3D" id="3.30.470.20">
    <property type="entry name" value="ATP-grasp fold, B domain"/>
    <property type="match status" value="1"/>
</dbReference>
<evidence type="ECO:0000256" key="6">
    <source>
        <dbReference type="ARBA" id="ARBA00022840"/>
    </source>
</evidence>
<dbReference type="InterPro" id="IPR013815">
    <property type="entry name" value="ATP_grasp_subdomain_1"/>
</dbReference>
<feature type="binding site" evidence="13">
    <location>
        <begin position="192"/>
        <end position="199"/>
    </location>
    <ligand>
        <name>ATP</name>
        <dbReference type="ChEBI" id="CHEBI:30616"/>
    </ligand>
</feature>
<keyword evidence="3 12" id="KW-0436">Ligase</keyword>
<dbReference type="InterPro" id="IPR016185">
    <property type="entry name" value="PreATP-grasp_dom_sf"/>
</dbReference>
<comment type="catalytic activity">
    <reaction evidence="12">
        <text>2 D-alanine + ATP = D-alanyl-D-alanine + ADP + phosphate + H(+)</text>
        <dbReference type="Rhea" id="RHEA:11224"/>
        <dbReference type="ChEBI" id="CHEBI:15378"/>
        <dbReference type="ChEBI" id="CHEBI:30616"/>
        <dbReference type="ChEBI" id="CHEBI:43474"/>
        <dbReference type="ChEBI" id="CHEBI:57416"/>
        <dbReference type="ChEBI" id="CHEBI:57822"/>
        <dbReference type="ChEBI" id="CHEBI:456216"/>
        <dbReference type="EC" id="6.3.2.4"/>
    </reaction>
</comment>
<organism evidence="17 18">
    <name type="scientific">[Clostridium] methylpentosum DSM 5476</name>
    <dbReference type="NCBI Taxonomy" id="537013"/>
    <lineage>
        <taxon>Bacteria</taxon>
        <taxon>Bacillati</taxon>
        <taxon>Bacillota</taxon>
        <taxon>Clostridia</taxon>
        <taxon>Eubacteriales</taxon>
        <taxon>Oscillospiraceae</taxon>
        <taxon>Oscillospiraceae incertae sedis</taxon>
    </lineage>
</organism>
<dbReference type="InterPro" id="IPR011761">
    <property type="entry name" value="ATP-grasp"/>
</dbReference>
<dbReference type="HAMAP" id="MF_00047">
    <property type="entry name" value="Dala_Dala_lig"/>
    <property type="match status" value="1"/>
</dbReference>
<dbReference type="InterPro" id="IPR000291">
    <property type="entry name" value="D-Ala_lig_Van_CS"/>
</dbReference>
<comment type="pathway">
    <text evidence="12">Cell wall biogenesis; peptidoglycan biosynthesis.</text>
</comment>
<feature type="binding site" evidence="14">
    <location>
        <position position="284"/>
    </location>
    <ligand>
        <name>Mg(2+)</name>
        <dbReference type="ChEBI" id="CHEBI:18420"/>
        <label>2</label>
    </ligand>
</feature>
<dbReference type="Gene3D" id="3.40.50.20">
    <property type="match status" value="1"/>
</dbReference>
<keyword evidence="11 12" id="KW-0961">Cell wall biogenesis/degradation</keyword>
<feature type="binding site" evidence="13">
    <location>
        <begin position="154"/>
        <end position="156"/>
    </location>
    <ligand>
        <name>ATP</name>
        <dbReference type="ChEBI" id="CHEBI:30616"/>
    </ligand>
</feature>
<dbReference type="STRING" id="537013.CLOSTMETH_01151"/>
<feature type="binding site" evidence="13">
    <location>
        <begin position="283"/>
        <end position="284"/>
    </location>
    <ligand>
        <name>ATP</name>
        <dbReference type="ChEBI" id="CHEBI:30616"/>
    </ligand>
</feature>
<dbReference type="SUPFAM" id="SSF52440">
    <property type="entry name" value="PreATP-grasp domain"/>
    <property type="match status" value="1"/>
</dbReference>
<dbReference type="InterPro" id="IPR011127">
    <property type="entry name" value="Dala_Dala_lig_N"/>
</dbReference>
<keyword evidence="5 13" id="KW-0547">Nucleotide-binding</keyword>
<comment type="function">
    <text evidence="12">Cell wall formation.</text>
</comment>
<comment type="caution">
    <text evidence="17">The sequence shown here is derived from an EMBL/GenBank/DDBJ whole genome shotgun (WGS) entry which is preliminary data.</text>
</comment>
<feature type="domain" description="ATP-grasp" evidence="16">
    <location>
        <begin position="114"/>
        <end position="317"/>
    </location>
</feature>
<dbReference type="EC" id="6.3.2.4" evidence="12"/>
<dbReference type="GO" id="GO:0046872">
    <property type="term" value="F:metal ion binding"/>
    <property type="evidence" value="ECO:0007669"/>
    <property type="project" value="UniProtKB-KW"/>
</dbReference>
<dbReference type="Pfam" id="PF07478">
    <property type="entry name" value="Dala_Dala_lig_C"/>
    <property type="match status" value="1"/>
</dbReference>
<feature type="binding site" evidence="13">
    <location>
        <position position="110"/>
    </location>
    <ligand>
        <name>ATP</name>
        <dbReference type="ChEBI" id="CHEBI:30616"/>
    </ligand>
</feature>
<gene>
    <name evidence="12" type="primary">ddl</name>
    <name evidence="17" type="ORF">CLOSTMETH_01151</name>
</gene>
<evidence type="ECO:0000256" key="2">
    <source>
        <dbReference type="ARBA" id="ARBA00010871"/>
    </source>
</evidence>
<dbReference type="NCBIfam" id="NF002528">
    <property type="entry name" value="PRK01966.1-4"/>
    <property type="match status" value="1"/>
</dbReference>
<evidence type="ECO:0000256" key="11">
    <source>
        <dbReference type="ARBA" id="ARBA00023316"/>
    </source>
</evidence>
<keyword evidence="12" id="KW-0963">Cytoplasm</keyword>
<accession>C0EBD2</accession>
<dbReference type="AlphaFoldDB" id="C0EBD2"/>
<evidence type="ECO:0000259" key="16">
    <source>
        <dbReference type="PROSITE" id="PS50975"/>
    </source>
</evidence>
<dbReference type="PROSITE" id="PS00844">
    <property type="entry name" value="DALA_DALA_LIGASE_2"/>
    <property type="match status" value="1"/>
</dbReference>
<dbReference type="Gene3D" id="3.30.1490.20">
    <property type="entry name" value="ATP-grasp fold, A domain"/>
    <property type="match status" value="1"/>
</dbReference>
<comment type="cofactor">
    <cofactor evidence="14">
        <name>Mg(2+)</name>
        <dbReference type="ChEBI" id="CHEBI:18420"/>
    </cofactor>
    <cofactor evidence="14">
        <name>Mn(2+)</name>
        <dbReference type="ChEBI" id="CHEBI:29035"/>
    </cofactor>
    <text evidence="14">Binds 2 magnesium or manganese ions per subunit.</text>
</comment>
<evidence type="ECO:0000256" key="3">
    <source>
        <dbReference type="ARBA" id="ARBA00022598"/>
    </source>
</evidence>
<keyword evidence="4 14" id="KW-0479">Metal-binding</keyword>
<feature type="binding site" evidence="14">
    <location>
        <position position="271"/>
    </location>
    <ligand>
        <name>Mg(2+)</name>
        <dbReference type="ChEBI" id="CHEBI:18420"/>
        <label>1</label>
    </ligand>
</feature>
<evidence type="ECO:0000256" key="10">
    <source>
        <dbReference type="ARBA" id="ARBA00023211"/>
    </source>
</evidence>
<dbReference type="GO" id="GO:0008360">
    <property type="term" value="P:regulation of cell shape"/>
    <property type="evidence" value="ECO:0007669"/>
    <property type="project" value="UniProtKB-KW"/>
</dbReference>
<dbReference type="PANTHER" id="PTHR23132">
    <property type="entry name" value="D-ALANINE--D-ALANINE LIGASE"/>
    <property type="match status" value="1"/>
</dbReference>
<comment type="similarity">
    <text evidence="2 12">Belongs to the D-alanine--D-alanine ligase family.</text>
</comment>
<keyword evidence="6 15" id="KW-0067">ATP-binding</keyword>
<dbReference type="SUPFAM" id="SSF56059">
    <property type="entry name" value="Glutathione synthetase ATP-binding domain-like"/>
    <property type="match status" value="1"/>
</dbReference>
<dbReference type="UniPathway" id="UPA00219"/>
<dbReference type="Pfam" id="PF01820">
    <property type="entry name" value="Dala_Dala_lig_N"/>
    <property type="match status" value="1"/>
</dbReference>
<dbReference type="GO" id="GO:0009252">
    <property type="term" value="P:peptidoglycan biosynthetic process"/>
    <property type="evidence" value="ECO:0007669"/>
    <property type="project" value="UniProtKB-UniRule"/>
</dbReference>
<name>C0EBD2_9FIRM</name>
<dbReference type="NCBIfam" id="NF002378">
    <property type="entry name" value="PRK01372.1"/>
    <property type="match status" value="1"/>
</dbReference>
<evidence type="ECO:0000256" key="7">
    <source>
        <dbReference type="ARBA" id="ARBA00022842"/>
    </source>
</evidence>
<evidence type="ECO:0000256" key="5">
    <source>
        <dbReference type="ARBA" id="ARBA00022741"/>
    </source>
</evidence>
<feature type="binding site" evidence="14">
    <location>
        <position position="284"/>
    </location>
    <ligand>
        <name>Mg(2+)</name>
        <dbReference type="ChEBI" id="CHEBI:18420"/>
        <label>1</label>
    </ligand>
</feature>
<dbReference type="GO" id="GO:0005524">
    <property type="term" value="F:ATP binding"/>
    <property type="evidence" value="ECO:0007669"/>
    <property type="project" value="UniProtKB-UniRule"/>
</dbReference>
<dbReference type="GO" id="GO:0005829">
    <property type="term" value="C:cytosol"/>
    <property type="evidence" value="ECO:0007669"/>
    <property type="project" value="TreeGrafter"/>
</dbReference>
<reference evidence="17 18" key="2">
    <citation type="submission" date="2009-02" db="EMBL/GenBank/DDBJ databases">
        <title>Draft genome sequence of Clostridium methylpentosum (DSM 5476).</title>
        <authorList>
            <person name="Sudarsanam P."/>
            <person name="Ley R."/>
            <person name="Guruge J."/>
            <person name="Turnbaugh P.J."/>
            <person name="Mahowald M."/>
            <person name="Liep D."/>
            <person name="Gordon J."/>
        </authorList>
    </citation>
    <scope>NUCLEOTIDE SEQUENCE [LARGE SCALE GENOMIC DNA]</scope>
    <source>
        <strain evidence="17 18">DSM 5476</strain>
    </source>
</reference>
<dbReference type="NCBIfam" id="TIGR01205">
    <property type="entry name" value="D_ala_D_alaTIGR"/>
    <property type="match status" value="1"/>
</dbReference>
<comment type="cofactor">
    <cofactor evidence="1">
        <name>Mn(2+)</name>
        <dbReference type="ChEBI" id="CHEBI:29035"/>
    </cofactor>
</comment>
<dbReference type="GO" id="GO:0008716">
    <property type="term" value="F:D-alanine-D-alanine ligase activity"/>
    <property type="evidence" value="ECO:0007669"/>
    <property type="project" value="UniProtKB-UniRule"/>
</dbReference>
<keyword evidence="10 14" id="KW-0464">Manganese</keyword>
<feature type="binding site" evidence="14">
    <location>
        <position position="286"/>
    </location>
    <ligand>
        <name>Mg(2+)</name>
        <dbReference type="ChEBI" id="CHEBI:18420"/>
        <label>2</label>
    </ligand>
</feature>
<dbReference type="EMBL" id="ACEC01000041">
    <property type="protein sequence ID" value="EEG31209.1"/>
    <property type="molecule type" value="Genomic_DNA"/>
</dbReference>
<dbReference type="PIRSF" id="PIRSF039102">
    <property type="entry name" value="Ddl/VanB"/>
    <property type="match status" value="1"/>
</dbReference>
<dbReference type="PROSITE" id="PS00843">
    <property type="entry name" value="DALA_DALA_LIGASE_1"/>
    <property type="match status" value="1"/>
</dbReference>
<reference evidence="17 18" key="1">
    <citation type="submission" date="2009-01" db="EMBL/GenBank/DDBJ databases">
        <authorList>
            <person name="Fulton L."/>
            <person name="Clifton S."/>
            <person name="Fulton B."/>
            <person name="Xu J."/>
            <person name="Minx P."/>
            <person name="Pepin K.H."/>
            <person name="Johnson M."/>
            <person name="Bhonagiri V."/>
            <person name="Nash W.E."/>
            <person name="Mardis E.R."/>
            <person name="Wilson R.K."/>
        </authorList>
    </citation>
    <scope>NUCLEOTIDE SEQUENCE [LARGE SCALE GENOMIC DNA]</scope>
    <source>
        <strain evidence="17 18">DSM 5476</strain>
    </source>
</reference>
<evidence type="ECO:0000256" key="15">
    <source>
        <dbReference type="PROSITE-ProRule" id="PRU00409"/>
    </source>
</evidence>
<dbReference type="HOGENOM" id="CLU_039268_0_0_9"/>
<dbReference type="PANTHER" id="PTHR23132:SF25">
    <property type="entry name" value="D-ALANINE--D-ALANINE LIGASE A"/>
    <property type="match status" value="1"/>
</dbReference>
<dbReference type="Proteomes" id="UP000003340">
    <property type="component" value="Unassembled WGS sequence"/>
</dbReference>
<keyword evidence="7 14" id="KW-0460">Magnesium</keyword>
<dbReference type="InterPro" id="IPR005905">
    <property type="entry name" value="D_ala_D_ala"/>
</dbReference>
<feature type="binding site" evidence="13">
    <location>
        <begin position="162"/>
        <end position="163"/>
    </location>
    <ligand>
        <name>ATP</name>
        <dbReference type="ChEBI" id="CHEBI:30616"/>
    </ligand>
</feature>
<evidence type="ECO:0000256" key="9">
    <source>
        <dbReference type="ARBA" id="ARBA00022984"/>
    </source>
</evidence>
<keyword evidence="18" id="KW-1185">Reference proteome</keyword>
<proteinExistence type="inferred from homology"/>
<dbReference type="FunFam" id="3.30.470.20:FF:000008">
    <property type="entry name" value="D-alanine--D-alanine ligase"/>
    <property type="match status" value="1"/>
</dbReference>
<evidence type="ECO:0000256" key="4">
    <source>
        <dbReference type="ARBA" id="ARBA00022723"/>
    </source>
</evidence>
<comment type="subcellular location">
    <subcellularLocation>
        <location evidence="12">Cytoplasm</location>
    </subcellularLocation>
</comment>
<keyword evidence="8 12" id="KW-0133">Cell shape</keyword>
<dbReference type="eggNOG" id="COG1181">
    <property type="taxonomic scope" value="Bacteria"/>
</dbReference>
<evidence type="ECO:0000313" key="17">
    <source>
        <dbReference type="EMBL" id="EEG31209.1"/>
    </source>
</evidence>
<evidence type="ECO:0000256" key="8">
    <source>
        <dbReference type="ARBA" id="ARBA00022960"/>
    </source>
</evidence>
<evidence type="ECO:0000256" key="1">
    <source>
        <dbReference type="ARBA" id="ARBA00001936"/>
    </source>
</evidence>
<evidence type="ECO:0000256" key="14">
    <source>
        <dbReference type="PIRSR" id="PIRSR039102-3"/>
    </source>
</evidence>
<evidence type="ECO:0000256" key="13">
    <source>
        <dbReference type="PIRSR" id="PIRSR039102-2"/>
    </source>
</evidence>
<evidence type="ECO:0000256" key="12">
    <source>
        <dbReference type="HAMAP-Rule" id="MF_00047"/>
    </source>
</evidence>
<sequence>MPKDKFEIICIGITKSGRWLYYPGDVELIATGEWKEHPDCASAIISPDRTHGGILKILEDGSTSLLRIDCVFPVLHGRNGEDGTIQGLLKLAGIPFVGCDTLSSALCMDKAMTHTVLDAAGIRTANWDQIQKTELPQLNEKCEQFIDKLSLPIFVKPANAGSSVGITKATDFESLREGIKFAFTHDSKVIVEEMLSGKEVECAVLGNDAPQASALGQIIPCNEFYDYDAKYQSDSELKIPADLDEVTTRRVQETAVRAYQALGCSGLARVDFFVSEDGTVYLNEPNTLPGFTSISMYPKLWEYSGLPYSELLERLVTLALD</sequence>
<evidence type="ECO:0000313" key="18">
    <source>
        <dbReference type="Proteomes" id="UP000003340"/>
    </source>
</evidence>